<dbReference type="InterPro" id="IPR027417">
    <property type="entry name" value="P-loop_NTPase"/>
</dbReference>
<comment type="similarity">
    <text evidence="7 8">Belongs to the formate--tetrahydrofolate ligase family.</text>
</comment>
<accession>A0A1H8IFA8</accession>
<reference evidence="9 12" key="2">
    <citation type="submission" date="2021-06" db="EMBL/GenBank/DDBJ databases">
        <title>Whole genome sequence of Paenibacillus sophorae DSM23020 for comparative genomics.</title>
        <authorList>
            <person name="Kim M.-J."/>
            <person name="Lee G."/>
            <person name="Shin J.-H."/>
        </authorList>
    </citation>
    <scope>NUCLEOTIDE SEQUENCE [LARGE SCALE GENOMIC DNA]</scope>
    <source>
        <strain evidence="9 12">DSM 23020</strain>
    </source>
</reference>
<dbReference type="CDD" id="cd00477">
    <property type="entry name" value="FTHFS"/>
    <property type="match status" value="1"/>
</dbReference>
<feature type="binding site" evidence="8">
    <location>
        <begin position="53"/>
        <end position="60"/>
    </location>
    <ligand>
        <name>ATP</name>
        <dbReference type="ChEBI" id="CHEBI:30616"/>
    </ligand>
</feature>
<comment type="pathway">
    <text evidence="1 8">One-carbon metabolism; tetrahydrofolate interconversion.</text>
</comment>
<evidence type="ECO:0000313" key="12">
    <source>
        <dbReference type="Proteomes" id="UP000683429"/>
    </source>
</evidence>
<dbReference type="InterPro" id="IPR000559">
    <property type="entry name" value="Formate_THF_ligase"/>
</dbReference>
<comment type="catalytic activity">
    <reaction evidence="6 8">
        <text>(6S)-5,6,7,8-tetrahydrofolate + formate + ATP = (6R)-10-formyltetrahydrofolate + ADP + phosphate</text>
        <dbReference type="Rhea" id="RHEA:20221"/>
        <dbReference type="ChEBI" id="CHEBI:15740"/>
        <dbReference type="ChEBI" id="CHEBI:30616"/>
        <dbReference type="ChEBI" id="CHEBI:43474"/>
        <dbReference type="ChEBI" id="CHEBI:57453"/>
        <dbReference type="ChEBI" id="CHEBI:195366"/>
        <dbReference type="ChEBI" id="CHEBI:456216"/>
        <dbReference type="EC" id="6.3.4.3"/>
    </reaction>
</comment>
<evidence type="ECO:0000256" key="5">
    <source>
        <dbReference type="ARBA" id="ARBA00022840"/>
    </source>
</evidence>
<dbReference type="NCBIfam" id="NF010030">
    <property type="entry name" value="PRK13505.1"/>
    <property type="match status" value="1"/>
</dbReference>
<organism evidence="10 11">
    <name type="scientific">Paenibacillus sophorae</name>
    <dbReference type="NCBI Taxonomy" id="1333845"/>
    <lineage>
        <taxon>Bacteria</taxon>
        <taxon>Bacillati</taxon>
        <taxon>Bacillota</taxon>
        <taxon>Bacilli</taxon>
        <taxon>Bacillales</taxon>
        <taxon>Paenibacillaceae</taxon>
        <taxon>Paenibacillus</taxon>
    </lineage>
</organism>
<dbReference type="STRING" id="1333845.SAMN04487895_102176"/>
<evidence type="ECO:0000256" key="1">
    <source>
        <dbReference type="ARBA" id="ARBA00004777"/>
    </source>
</evidence>
<dbReference type="GO" id="GO:0004329">
    <property type="term" value="F:formate-tetrahydrofolate ligase activity"/>
    <property type="evidence" value="ECO:0007669"/>
    <property type="project" value="UniProtKB-UniRule"/>
</dbReference>
<dbReference type="PROSITE" id="PS00721">
    <property type="entry name" value="FTHFS_1"/>
    <property type="match status" value="1"/>
</dbReference>
<dbReference type="EMBL" id="CP076607">
    <property type="protein sequence ID" value="QWU15943.1"/>
    <property type="molecule type" value="Genomic_DNA"/>
</dbReference>
<sequence>MKLITEVAAETGIHEDHLELYGKYKAKLAPSLWDEIKGRPDGKLVLVTAINPTPAGEGKTLTTIGLAQAMNRAGVKTVAALREPSLGPCLGMKGGATGSGKAQIVPADEINLHFTGDIHAVTSAHNLLSAMIDNHIFQGNELGLDPQKIVWKRVMDMNDRSLRSIVTGLGDGNGTVRESGFLITTASEIMAVLCLCDNLADLRERLGRMLIGYDREGQPVTAGSLKAVDAMTALLKEAIKPNLVQTLEGTPVIVHGGPFANIAHGCSSVIGTRYALKLGEVVVTEAGFGADLGAEKFMDIKCRQSGLKPSAAVLVVTVKSLKYNGGVPKSELYAGNRAALIAGLSNMQRHIKNLRKFGVPVLVALNHFEGDSQAEIQEVLAACQRLNVPAAISKAWAEGGAGGLELATALKKLLSGSDTSAYAPLYKDELDIPSKIGKIVKEIYHGADVAFSPAAKRSLALIERLGLSHLQVCMAKTPYSFSDQPRLLGAPEGFTVQVRDITLSLGAGFAVVVTGSIVTMPGLPAKPAAEGVQIDREGTLIGLL</sequence>
<dbReference type="OrthoDB" id="9761733at2"/>
<keyword evidence="12" id="KW-1185">Reference proteome</keyword>
<reference evidence="10 11" key="1">
    <citation type="submission" date="2016-10" db="EMBL/GenBank/DDBJ databases">
        <authorList>
            <person name="de Groot N.N."/>
        </authorList>
    </citation>
    <scope>NUCLEOTIDE SEQUENCE [LARGE SCALE GENOMIC DNA]</scope>
    <source>
        <strain evidence="10 11">CGMCC 1.10238</strain>
    </source>
</reference>
<dbReference type="HAMAP" id="MF_01543">
    <property type="entry name" value="FTHFS"/>
    <property type="match status" value="1"/>
</dbReference>
<dbReference type="FunFam" id="3.30.1510.10:FF:000001">
    <property type="entry name" value="Formate--tetrahydrofolate ligase"/>
    <property type="match status" value="1"/>
</dbReference>
<evidence type="ECO:0000256" key="8">
    <source>
        <dbReference type="HAMAP-Rule" id="MF_01543"/>
    </source>
</evidence>
<evidence type="ECO:0000256" key="6">
    <source>
        <dbReference type="ARBA" id="ARBA00049033"/>
    </source>
</evidence>
<dbReference type="Gene3D" id="3.30.1510.10">
    <property type="entry name" value="Domain 2, N(10)-formyltetrahydrofolate synthetase"/>
    <property type="match status" value="1"/>
</dbReference>
<evidence type="ECO:0000256" key="3">
    <source>
        <dbReference type="ARBA" id="ARBA00022598"/>
    </source>
</evidence>
<evidence type="ECO:0000313" key="9">
    <source>
        <dbReference type="EMBL" id="QWU15943.1"/>
    </source>
</evidence>
<gene>
    <name evidence="8" type="primary">fhs</name>
    <name evidence="9" type="ORF">KP014_01275</name>
    <name evidence="10" type="ORF">SAMN04487895_102176</name>
</gene>
<keyword evidence="2 8" id="KW-0554">One-carbon metabolism</keyword>
<dbReference type="Proteomes" id="UP000683429">
    <property type="component" value="Chromosome"/>
</dbReference>
<dbReference type="AlphaFoldDB" id="A0A1H8IFA8"/>
<evidence type="ECO:0000256" key="4">
    <source>
        <dbReference type="ARBA" id="ARBA00022741"/>
    </source>
</evidence>
<dbReference type="GO" id="GO:0035999">
    <property type="term" value="P:tetrahydrofolate interconversion"/>
    <property type="evidence" value="ECO:0007669"/>
    <property type="project" value="UniProtKB-UniRule"/>
</dbReference>
<dbReference type="Gene3D" id="3.40.50.300">
    <property type="entry name" value="P-loop containing nucleotide triphosphate hydrolases"/>
    <property type="match status" value="1"/>
</dbReference>
<dbReference type="UniPathway" id="UPA00193"/>
<dbReference type="EMBL" id="FODH01000002">
    <property type="protein sequence ID" value="SEN67021.1"/>
    <property type="molecule type" value="Genomic_DNA"/>
</dbReference>
<protein>
    <recommendedName>
        <fullName evidence="8">Formate--tetrahydrofolate ligase</fullName>
        <ecNumber evidence="8">6.3.4.3</ecNumber>
    </recommendedName>
    <alternativeName>
        <fullName evidence="8">Formyltetrahydrofolate synthetase</fullName>
        <shortName evidence="8">FHS</shortName>
        <shortName evidence="8">FTHFS</shortName>
    </alternativeName>
</protein>
<name>A0A1H8IFA8_9BACL</name>
<evidence type="ECO:0000313" key="10">
    <source>
        <dbReference type="EMBL" id="SEN67021.1"/>
    </source>
</evidence>
<dbReference type="EC" id="6.3.4.3" evidence="8"/>
<dbReference type="Proteomes" id="UP000198809">
    <property type="component" value="Unassembled WGS sequence"/>
</dbReference>
<evidence type="ECO:0000256" key="7">
    <source>
        <dbReference type="ARBA" id="ARBA00061363"/>
    </source>
</evidence>
<evidence type="ECO:0000313" key="11">
    <source>
        <dbReference type="Proteomes" id="UP000198809"/>
    </source>
</evidence>
<dbReference type="SUPFAM" id="SSF52540">
    <property type="entry name" value="P-loop containing nucleoside triphosphate hydrolases"/>
    <property type="match status" value="1"/>
</dbReference>
<dbReference type="RefSeq" id="WP_036595042.1">
    <property type="nucleotide sequence ID" value="NZ_CP076607.1"/>
</dbReference>
<dbReference type="GO" id="GO:0005524">
    <property type="term" value="F:ATP binding"/>
    <property type="evidence" value="ECO:0007669"/>
    <property type="project" value="UniProtKB-UniRule"/>
</dbReference>
<keyword evidence="5 8" id="KW-0067">ATP-binding</keyword>
<keyword evidence="4 8" id="KW-0547">Nucleotide-binding</keyword>
<dbReference type="Pfam" id="PF01268">
    <property type="entry name" value="FTHFS"/>
    <property type="match status" value="1"/>
</dbReference>
<dbReference type="InterPro" id="IPR020628">
    <property type="entry name" value="Formate_THF_ligase_CS"/>
</dbReference>
<proteinExistence type="inferred from homology"/>
<evidence type="ECO:0000256" key="2">
    <source>
        <dbReference type="ARBA" id="ARBA00022563"/>
    </source>
</evidence>
<keyword evidence="3 8" id="KW-0436">Ligase</keyword>
<dbReference type="Gene3D" id="3.10.410.10">
    <property type="entry name" value="Formyltetrahydrofolate synthetase, domain 3"/>
    <property type="match status" value="1"/>
</dbReference>